<organism evidence="2">
    <name type="scientific">Absidia glauca</name>
    <name type="common">Pin mould</name>
    <dbReference type="NCBI Taxonomy" id="4829"/>
    <lineage>
        <taxon>Eukaryota</taxon>
        <taxon>Fungi</taxon>
        <taxon>Fungi incertae sedis</taxon>
        <taxon>Mucoromycota</taxon>
        <taxon>Mucoromycotina</taxon>
        <taxon>Mucoromycetes</taxon>
        <taxon>Mucorales</taxon>
        <taxon>Cunninghamellaceae</taxon>
        <taxon>Absidia</taxon>
    </lineage>
</organism>
<keyword evidence="3" id="KW-1185">Reference proteome</keyword>
<feature type="region of interest" description="Disordered" evidence="1">
    <location>
        <begin position="107"/>
        <end position="132"/>
    </location>
</feature>
<dbReference type="EMBL" id="LT553376">
    <property type="protein sequence ID" value="SAM00692.1"/>
    <property type="molecule type" value="Genomic_DNA"/>
</dbReference>
<sequence length="276" mass="31003">MEPRLVSTWNYKEAHGALLQAFNTVSTTETTLVSVQIRRYAAKCALYAQNRAFLTEFTKSFEARKLVIERVETWRNIESLASRSISTVVSITKGALSAVENSTLEILESSQNKQPRTNDAGKGKGKSNTYDKDKGEEIWRNLLDSTEPMTLGSPSHTPSAPATPFPIPPLLQFTPEKPKLTMQQLEQLDSTCNIAISNMPVSTLPLQLSDRFSQNRDQQLKLASLKSLPILYQHISQLLDDDDDDDNHEDFAFKVWTAEKAARSCEERPCTTTHKI</sequence>
<name>A0A163JNS7_ABSGL</name>
<protein>
    <submittedName>
        <fullName evidence="2">Uncharacterized protein</fullName>
    </submittedName>
</protein>
<evidence type="ECO:0000256" key="1">
    <source>
        <dbReference type="SAM" id="MobiDB-lite"/>
    </source>
</evidence>
<gene>
    <name evidence="2" type="primary">ABSGL_06408.1 scaffold 8296</name>
</gene>
<evidence type="ECO:0000313" key="2">
    <source>
        <dbReference type="EMBL" id="SAM00692.1"/>
    </source>
</evidence>
<feature type="region of interest" description="Disordered" evidence="1">
    <location>
        <begin position="146"/>
        <end position="168"/>
    </location>
</feature>
<dbReference type="OrthoDB" id="2404656at2759"/>
<accession>A0A163JNS7</accession>
<proteinExistence type="predicted"/>
<dbReference type="AlphaFoldDB" id="A0A163JNS7"/>
<dbReference type="Proteomes" id="UP000078561">
    <property type="component" value="Unassembled WGS sequence"/>
</dbReference>
<evidence type="ECO:0000313" key="3">
    <source>
        <dbReference type="Proteomes" id="UP000078561"/>
    </source>
</evidence>
<feature type="compositionally biased region" description="Polar residues" evidence="1">
    <location>
        <begin position="107"/>
        <end position="117"/>
    </location>
</feature>
<reference evidence="2" key="1">
    <citation type="submission" date="2016-04" db="EMBL/GenBank/DDBJ databases">
        <authorList>
            <person name="Evans L.H."/>
            <person name="Alamgir A."/>
            <person name="Owens N."/>
            <person name="Weber N.D."/>
            <person name="Virtaneva K."/>
            <person name="Barbian K."/>
            <person name="Babar A."/>
            <person name="Rosenke K."/>
        </authorList>
    </citation>
    <scope>NUCLEOTIDE SEQUENCE [LARGE SCALE GENOMIC DNA]</scope>
    <source>
        <strain evidence="2">CBS 101.48</strain>
    </source>
</reference>
<dbReference type="InParanoid" id="A0A163JNS7"/>